<dbReference type="Proteomes" id="UP000178526">
    <property type="component" value="Unassembled WGS sequence"/>
</dbReference>
<comment type="caution">
    <text evidence="1">The sequence shown here is derived from an EMBL/GenBank/DDBJ whole genome shotgun (WGS) entry which is preliminary data.</text>
</comment>
<accession>A0A1F7RBU2</accession>
<name>A0A1F7RBU2_9BACT</name>
<gene>
    <name evidence="1" type="ORF">A2042_07730</name>
</gene>
<proteinExistence type="predicted"/>
<dbReference type="AlphaFoldDB" id="A0A1F7RBU2"/>
<evidence type="ECO:0000313" key="1">
    <source>
        <dbReference type="EMBL" id="OGL39013.1"/>
    </source>
</evidence>
<sequence length="62" mass="7340">MPPITIYISEKENELIEKLKRFAQRESRSFSNVCLLAFKEFLEKHGEKIEDQKVLPFVKKGK</sequence>
<dbReference type="GO" id="GO:0006355">
    <property type="term" value="P:regulation of DNA-templated transcription"/>
    <property type="evidence" value="ECO:0007669"/>
    <property type="project" value="InterPro"/>
</dbReference>
<dbReference type="Gene3D" id="1.10.1220.10">
    <property type="entry name" value="Met repressor-like"/>
    <property type="match status" value="1"/>
</dbReference>
<reference evidence="1 2" key="1">
    <citation type="journal article" date="2016" name="Nat. Commun.">
        <title>Thousands of microbial genomes shed light on interconnected biogeochemical processes in an aquifer system.</title>
        <authorList>
            <person name="Anantharaman K."/>
            <person name="Brown C.T."/>
            <person name="Hug L.A."/>
            <person name="Sharon I."/>
            <person name="Castelle C.J."/>
            <person name="Probst A.J."/>
            <person name="Thomas B.C."/>
            <person name="Singh A."/>
            <person name="Wilkins M.J."/>
            <person name="Karaoz U."/>
            <person name="Brodie E.L."/>
            <person name="Williams K.H."/>
            <person name="Hubbard S.S."/>
            <person name="Banfield J.F."/>
        </authorList>
    </citation>
    <scope>NUCLEOTIDE SEQUENCE [LARGE SCALE GENOMIC DNA]</scope>
</reference>
<evidence type="ECO:0000313" key="2">
    <source>
        <dbReference type="Proteomes" id="UP000178526"/>
    </source>
</evidence>
<evidence type="ECO:0008006" key="3">
    <source>
        <dbReference type="Google" id="ProtNLM"/>
    </source>
</evidence>
<dbReference type="InterPro" id="IPR013321">
    <property type="entry name" value="Arc_rbn_hlx_hlx"/>
</dbReference>
<protein>
    <recommendedName>
        <fullName evidence="3">Ribbon-helix-helix protein CopG domain-containing protein</fullName>
    </recommendedName>
</protein>
<dbReference type="EMBL" id="MGDB01000130">
    <property type="protein sequence ID" value="OGL39013.1"/>
    <property type="molecule type" value="Genomic_DNA"/>
</dbReference>
<organism evidence="1 2">
    <name type="scientific">Candidatus Schekmanbacteria bacterium GWA2_38_11</name>
    <dbReference type="NCBI Taxonomy" id="1817876"/>
    <lineage>
        <taxon>Bacteria</taxon>
        <taxon>Candidatus Schekmaniibacteriota</taxon>
    </lineage>
</organism>